<dbReference type="EMBL" id="BMAV01007913">
    <property type="protein sequence ID" value="GFY51147.1"/>
    <property type="molecule type" value="Genomic_DNA"/>
</dbReference>
<dbReference type="PANTHER" id="PTHR45749">
    <property type="match status" value="1"/>
</dbReference>
<organism evidence="1 2">
    <name type="scientific">Trichonephila inaurata madagascariensis</name>
    <dbReference type="NCBI Taxonomy" id="2747483"/>
    <lineage>
        <taxon>Eukaryota</taxon>
        <taxon>Metazoa</taxon>
        <taxon>Ecdysozoa</taxon>
        <taxon>Arthropoda</taxon>
        <taxon>Chelicerata</taxon>
        <taxon>Arachnida</taxon>
        <taxon>Araneae</taxon>
        <taxon>Araneomorphae</taxon>
        <taxon>Entelegynae</taxon>
        <taxon>Araneoidea</taxon>
        <taxon>Nephilidae</taxon>
        <taxon>Trichonephila</taxon>
        <taxon>Trichonephila inaurata</taxon>
    </lineage>
</organism>
<dbReference type="Proteomes" id="UP000886998">
    <property type="component" value="Unassembled WGS sequence"/>
</dbReference>
<dbReference type="AlphaFoldDB" id="A0A8X6XEC8"/>
<sequence length="102" mass="11169">MIVSKLKANGLNIMNCRGQACDNAATMAGCHTGVQQRIKYINPNAECVPCSNPSLNLVCVHAASVEANSVTFFGTLKHCYSFFPTSIHQWEVEEDSGHMLEH</sequence>
<dbReference type="OrthoDB" id="6759200at2759"/>
<evidence type="ECO:0000313" key="1">
    <source>
        <dbReference type="EMBL" id="GFY51147.1"/>
    </source>
</evidence>
<proteinExistence type="predicted"/>
<comment type="caution">
    <text evidence="1">The sequence shown here is derived from an EMBL/GenBank/DDBJ whole genome shotgun (WGS) entry which is preliminary data.</text>
</comment>
<name>A0A8X6XEC8_9ARAC</name>
<reference evidence="1" key="1">
    <citation type="submission" date="2020-08" db="EMBL/GenBank/DDBJ databases">
        <title>Multicomponent nature underlies the extraordinary mechanical properties of spider dragline silk.</title>
        <authorList>
            <person name="Kono N."/>
            <person name="Nakamura H."/>
            <person name="Mori M."/>
            <person name="Yoshida Y."/>
            <person name="Ohtoshi R."/>
            <person name="Malay A.D."/>
            <person name="Moran D.A.P."/>
            <person name="Tomita M."/>
            <person name="Numata K."/>
            <person name="Arakawa K."/>
        </authorList>
    </citation>
    <scope>NUCLEOTIDE SEQUENCE</scope>
</reference>
<dbReference type="PANTHER" id="PTHR45749:SF21">
    <property type="entry name" value="DUF4371 DOMAIN-CONTAINING PROTEIN"/>
    <property type="match status" value="1"/>
</dbReference>
<protein>
    <submittedName>
        <fullName evidence="1">Uncharacterized protein</fullName>
    </submittedName>
</protein>
<accession>A0A8X6XEC8</accession>
<keyword evidence="2" id="KW-1185">Reference proteome</keyword>
<gene>
    <name evidence="1" type="ORF">TNIN_290951</name>
</gene>
<evidence type="ECO:0000313" key="2">
    <source>
        <dbReference type="Proteomes" id="UP000886998"/>
    </source>
</evidence>